<dbReference type="Pfam" id="PF02880">
    <property type="entry name" value="PGM_PMM_III"/>
    <property type="match status" value="1"/>
</dbReference>
<dbReference type="EMBL" id="AACFWJ010000009">
    <property type="protein sequence ID" value="EAK3959782.1"/>
    <property type="molecule type" value="Genomic_DNA"/>
</dbReference>
<name>A0A400TLF0_CAMJU</name>
<organism evidence="11 12">
    <name type="scientific">Campylobacter jejuni</name>
    <dbReference type="NCBI Taxonomy" id="197"/>
    <lineage>
        <taxon>Bacteria</taxon>
        <taxon>Pseudomonadati</taxon>
        <taxon>Campylobacterota</taxon>
        <taxon>Epsilonproteobacteria</taxon>
        <taxon>Campylobacterales</taxon>
        <taxon>Campylobacteraceae</taxon>
        <taxon>Campylobacter</taxon>
    </lineage>
</organism>
<evidence type="ECO:0000256" key="6">
    <source>
        <dbReference type="ARBA" id="ARBA00023235"/>
    </source>
</evidence>
<dbReference type="InterPro" id="IPR005845">
    <property type="entry name" value="A-D-PHexomutase_a/b/a-II"/>
</dbReference>
<evidence type="ECO:0000313" key="12">
    <source>
        <dbReference type="Proteomes" id="UP000410873"/>
    </source>
</evidence>
<evidence type="ECO:0000259" key="10">
    <source>
        <dbReference type="Pfam" id="PF02880"/>
    </source>
</evidence>
<evidence type="ECO:0000256" key="2">
    <source>
        <dbReference type="ARBA" id="ARBA00010231"/>
    </source>
</evidence>
<keyword evidence="6 11" id="KW-0413">Isomerase</keyword>
<comment type="caution">
    <text evidence="11">The sequence shown here is derived from an EMBL/GenBank/DDBJ whole genome shotgun (WGS) entry which is preliminary data.</text>
</comment>
<dbReference type="EC" id="5.4.2.10" evidence="11"/>
<feature type="domain" description="Alpha-D-phosphohexomutase alpha/beta/alpha" evidence="10">
    <location>
        <begin position="263"/>
        <end position="368"/>
    </location>
</feature>
<dbReference type="SUPFAM" id="SSF53738">
    <property type="entry name" value="Phosphoglucomutase, first 3 domains"/>
    <property type="match status" value="3"/>
</dbReference>
<dbReference type="GO" id="GO:0008966">
    <property type="term" value="F:phosphoglucosamine mutase activity"/>
    <property type="evidence" value="ECO:0007669"/>
    <property type="project" value="UniProtKB-EC"/>
</dbReference>
<dbReference type="InterPro" id="IPR005846">
    <property type="entry name" value="A-D-PHexomutase_a/b/a-III"/>
</dbReference>
<dbReference type="Pfam" id="PF02878">
    <property type="entry name" value="PGM_PMM_I"/>
    <property type="match status" value="1"/>
</dbReference>
<dbReference type="Pfam" id="PF00408">
    <property type="entry name" value="PGM_PMM_IV"/>
    <property type="match status" value="1"/>
</dbReference>
<dbReference type="Pfam" id="PF02879">
    <property type="entry name" value="PGM_PMM_II"/>
    <property type="match status" value="1"/>
</dbReference>
<gene>
    <name evidence="11" type="primary">pgmL</name>
    <name evidence="11" type="ORF">C1418_08170</name>
</gene>
<dbReference type="Gene3D" id="3.30.310.50">
    <property type="entry name" value="Alpha-D-phosphohexomutase, C-terminal domain"/>
    <property type="match status" value="1"/>
</dbReference>
<feature type="domain" description="Alpha-D-phosphohexomutase alpha/beta/alpha" evidence="8">
    <location>
        <begin position="11"/>
        <end position="123"/>
    </location>
</feature>
<evidence type="ECO:0000259" key="7">
    <source>
        <dbReference type="Pfam" id="PF00408"/>
    </source>
</evidence>
<dbReference type="SUPFAM" id="SSF55957">
    <property type="entry name" value="Phosphoglucomutase, C-terminal domain"/>
    <property type="match status" value="1"/>
</dbReference>
<dbReference type="CDD" id="cd03089">
    <property type="entry name" value="PMM_PGM"/>
    <property type="match status" value="1"/>
</dbReference>
<evidence type="ECO:0000313" key="11">
    <source>
        <dbReference type="EMBL" id="EAK3959782.1"/>
    </source>
</evidence>
<sequence>MNLKEKMLDVIFREYDIRGLYDKELNEKSVKAIGFCLGQTMLNRGCKNVSVGYDARYSANELFNYLVSGLNKAGIKIYDIGLVPTPLGYFSLYEGLKFDANVMITGSHNPKDYNGFKITINKESFFGVELKEFSKEVYKHLDDDIEENLEVEKYDILNLYVKFMCEQFSFLKDFNYKFGVDCTNGAAGVVIKPLIKALNLKAHVMFAEPDGQFPNHAPDPTEEENLSAIREFLNQNQDYSLAFAFDGDADRMVALSKTHVFCGDELCYLFAKDIPNPRILGEVKCSKNLFDEVAKFGTIFMGKTGHSNIKKMMKEKDIDLAAEVSGHIFFKHRYFGYDDGIYAFLRALELVYKGFDLESMIKALPKLYTTPEIKIPVNEEEKFKLVEEFQKEIEKGALKGVKSLCEIDGARIDFGDGWALLRASNTSPYLITRFEATSLERAKELESMVFTLFNDIKARFKN</sequence>
<evidence type="ECO:0000259" key="8">
    <source>
        <dbReference type="Pfam" id="PF02878"/>
    </source>
</evidence>
<dbReference type="InterPro" id="IPR005843">
    <property type="entry name" value="A-D-PHexomutase_C"/>
</dbReference>
<proteinExistence type="inferred from homology"/>
<keyword evidence="4" id="KW-0479">Metal-binding</keyword>
<evidence type="ECO:0000256" key="3">
    <source>
        <dbReference type="ARBA" id="ARBA00022553"/>
    </source>
</evidence>
<dbReference type="Gene3D" id="3.40.120.10">
    <property type="entry name" value="Alpha-D-Glucose-1,6-Bisphosphate, subunit A, domain 3"/>
    <property type="match status" value="3"/>
</dbReference>
<dbReference type="GO" id="GO:0046872">
    <property type="term" value="F:metal ion binding"/>
    <property type="evidence" value="ECO:0007669"/>
    <property type="project" value="UniProtKB-KW"/>
</dbReference>
<comment type="similarity">
    <text evidence="2">Belongs to the phosphohexose mutase family.</text>
</comment>
<dbReference type="Proteomes" id="UP000410873">
    <property type="component" value="Unassembled WGS sequence"/>
</dbReference>
<keyword evidence="3" id="KW-0597">Phosphoprotein</keyword>
<reference evidence="11 12" key="1">
    <citation type="submission" date="2018-05" db="EMBL/GenBank/DDBJ databases">
        <authorList>
            <consortium name="PulseNet: The National Subtyping Network for Foodborne Disease Surveillance"/>
            <person name="Tarr C.L."/>
            <person name="Trees E."/>
            <person name="Katz L.S."/>
            <person name="Carleton-Romer H.A."/>
            <person name="Stroika S."/>
            <person name="Kucerova Z."/>
            <person name="Roache K.F."/>
            <person name="Sabol A.L."/>
            <person name="Besser J."/>
            <person name="Gerner-Smidt P."/>
        </authorList>
    </citation>
    <scope>NUCLEOTIDE SEQUENCE [LARGE SCALE GENOMIC DNA]</scope>
    <source>
        <strain evidence="11 12">PNUSAC003589</strain>
    </source>
</reference>
<dbReference type="PANTHER" id="PTHR43771">
    <property type="entry name" value="PHOSPHOMANNOMUTASE"/>
    <property type="match status" value="1"/>
</dbReference>
<dbReference type="PANTHER" id="PTHR43771:SF2">
    <property type="entry name" value="PHOSPHOMANNOMUTASE_PHOSPHOGLUCOMUTASE"/>
    <property type="match status" value="1"/>
</dbReference>
<comment type="cofactor">
    <cofactor evidence="1">
        <name>Mg(2+)</name>
        <dbReference type="ChEBI" id="CHEBI:18420"/>
    </cofactor>
</comment>
<dbReference type="GO" id="GO:0005975">
    <property type="term" value="P:carbohydrate metabolic process"/>
    <property type="evidence" value="ECO:0007669"/>
    <property type="project" value="InterPro"/>
</dbReference>
<dbReference type="InterPro" id="IPR036900">
    <property type="entry name" value="A-D-PHexomutase_C_sf"/>
</dbReference>
<feature type="domain" description="Alpha-D-phosphohexomutase alpha/beta/alpha" evidence="9">
    <location>
        <begin position="160"/>
        <end position="255"/>
    </location>
</feature>
<dbReference type="PRINTS" id="PR00509">
    <property type="entry name" value="PGMPMM"/>
</dbReference>
<evidence type="ECO:0000256" key="1">
    <source>
        <dbReference type="ARBA" id="ARBA00001946"/>
    </source>
</evidence>
<protein>
    <submittedName>
        <fullName evidence="11">Phosphoglucosamine mutase PgmL</fullName>
        <ecNumber evidence="11">5.4.2.10</ecNumber>
    </submittedName>
</protein>
<keyword evidence="5" id="KW-0460">Magnesium</keyword>
<evidence type="ECO:0000259" key="9">
    <source>
        <dbReference type="Pfam" id="PF02879"/>
    </source>
</evidence>
<feature type="domain" description="Alpha-D-phosphohexomutase C-terminal" evidence="7">
    <location>
        <begin position="372"/>
        <end position="450"/>
    </location>
</feature>
<dbReference type="InterPro" id="IPR005841">
    <property type="entry name" value="Alpha-D-phosphohexomutase_SF"/>
</dbReference>
<accession>A0A400TLF0</accession>
<dbReference type="AlphaFoldDB" id="A0A400TLF0"/>
<dbReference type="InterPro" id="IPR016055">
    <property type="entry name" value="A-D-PHexomutase_a/b/a-I/II/III"/>
</dbReference>
<evidence type="ECO:0000256" key="4">
    <source>
        <dbReference type="ARBA" id="ARBA00022723"/>
    </source>
</evidence>
<evidence type="ECO:0000256" key="5">
    <source>
        <dbReference type="ARBA" id="ARBA00022842"/>
    </source>
</evidence>
<dbReference type="InterPro" id="IPR005844">
    <property type="entry name" value="A-D-PHexomutase_a/b/a-I"/>
</dbReference>
<dbReference type="RefSeq" id="WP_010891933.1">
    <property type="nucleotide sequence ID" value="NZ_AP028332.1"/>
</dbReference>